<evidence type="ECO:0000256" key="5">
    <source>
        <dbReference type="ARBA" id="ARBA00022989"/>
    </source>
</evidence>
<organism evidence="10 11">
    <name type="scientific">Catellatospora bangladeshensis</name>
    <dbReference type="NCBI Taxonomy" id="310355"/>
    <lineage>
        <taxon>Bacteria</taxon>
        <taxon>Bacillati</taxon>
        <taxon>Actinomycetota</taxon>
        <taxon>Actinomycetes</taxon>
        <taxon>Micromonosporales</taxon>
        <taxon>Micromonosporaceae</taxon>
        <taxon>Catellatospora</taxon>
    </lineage>
</organism>
<feature type="transmembrane region" description="Helical" evidence="8">
    <location>
        <begin position="363"/>
        <end position="385"/>
    </location>
</feature>
<evidence type="ECO:0000256" key="2">
    <source>
        <dbReference type="ARBA" id="ARBA00022448"/>
    </source>
</evidence>
<accession>A0A8J3NMM6</accession>
<feature type="domain" description="Major facilitator superfamily (MFS) profile" evidence="9">
    <location>
        <begin position="17"/>
        <end position="505"/>
    </location>
</feature>
<feature type="transmembrane region" description="Helical" evidence="8">
    <location>
        <begin position="86"/>
        <end position="105"/>
    </location>
</feature>
<dbReference type="EMBL" id="BONF01000032">
    <property type="protein sequence ID" value="GIF83930.1"/>
    <property type="molecule type" value="Genomic_DNA"/>
</dbReference>
<dbReference type="PROSITE" id="PS50850">
    <property type="entry name" value="MFS"/>
    <property type="match status" value="1"/>
</dbReference>
<dbReference type="SUPFAM" id="SSF103473">
    <property type="entry name" value="MFS general substrate transporter"/>
    <property type="match status" value="1"/>
</dbReference>
<dbReference type="InterPro" id="IPR004638">
    <property type="entry name" value="EmrB-like"/>
</dbReference>
<dbReference type="Gene3D" id="1.20.1250.20">
    <property type="entry name" value="MFS general substrate transporter like domains"/>
    <property type="match status" value="1"/>
</dbReference>
<feature type="transmembrane region" description="Helical" evidence="8">
    <location>
        <begin position="15"/>
        <end position="38"/>
    </location>
</feature>
<feature type="transmembrane region" description="Helical" evidence="8">
    <location>
        <begin position="111"/>
        <end position="132"/>
    </location>
</feature>
<feature type="compositionally biased region" description="Polar residues" evidence="7">
    <location>
        <begin position="556"/>
        <end position="565"/>
    </location>
</feature>
<evidence type="ECO:0000313" key="11">
    <source>
        <dbReference type="Proteomes" id="UP000601223"/>
    </source>
</evidence>
<keyword evidence="4 8" id="KW-0812">Transmembrane</keyword>
<feature type="transmembrane region" description="Helical" evidence="8">
    <location>
        <begin position="171"/>
        <end position="193"/>
    </location>
</feature>
<protein>
    <submittedName>
        <fullName evidence="10">MFS transporter</fullName>
    </submittedName>
</protein>
<dbReference type="NCBIfam" id="TIGR00711">
    <property type="entry name" value="efflux_EmrB"/>
    <property type="match status" value="1"/>
</dbReference>
<keyword evidence="5 8" id="KW-1133">Transmembrane helix</keyword>
<feature type="transmembrane region" description="Helical" evidence="8">
    <location>
        <begin position="338"/>
        <end position="357"/>
    </location>
</feature>
<evidence type="ECO:0000256" key="8">
    <source>
        <dbReference type="SAM" id="Phobius"/>
    </source>
</evidence>
<dbReference type="InterPro" id="IPR011701">
    <property type="entry name" value="MFS"/>
</dbReference>
<evidence type="ECO:0000259" key="9">
    <source>
        <dbReference type="PROSITE" id="PS50850"/>
    </source>
</evidence>
<feature type="compositionally biased region" description="Gly residues" evidence="7">
    <location>
        <begin position="515"/>
        <end position="530"/>
    </location>
</feature>
<dbReference type="AlphaFoldDB" id="A0A8J3NMM6"/>
<dbReference type="InterPro" id="IPR020846">
    <property type="entry name" value="MFS_dom"/>
</dbReference>
<dbReference type="Proteomes" id="UP000601223">
    <property type="component" value="Unassembled WGS sequence"/>
</dbReference>
<feature type="transmembrane region" description="Helical" evidence="8">
    <location>
        <begin position="478"/>
        <end position="498"/>
    </location>
</feature>
<dbReference type="PANTHER" id="PTHR42718">
    <property type="entry name" value="MAJOR FACILITATOR SUPERFAMILY MULTIDRUG TRANSPORTER MFSC"/>
    <property type="match status" value="1"/>
</dbReference>
<dbReference type="PRINTS" id="PR01036">
    <property type="entry name" value="TCRTETB"/>
</dbReference>
<dbReference type="InterPro" id="IPR036259">
    <property type="entry name" value="MFS_trans_sf"/>
</dbReference>
<feature type="transmembrane region" description="Helical" evidence="8">
    <location>
        <begin position="144"/>
        <end position="165"/>
    </location>
</feature>
<feature type="transmembrane region" description="Helical" evidence="8">
    <location>
        <begin position="205"/>
        <end position="225"/>
    </location>
</feature>
<feature type="transmembrane region" description="Helical" evidence="8">
    <location>
        <begin position="310"/>
        <end position="331"/>
    </location>
</feature>
<dbReference type="Pfam" id="PF07690">
    <property type="entry name" value="MFS_1"/>
    <property type="match status" value="1"/>
</dbReference>
<name>A0A8J3NMM6_9ACTN</name>
<dbReference type="PANTHER" id="PTHR42718:SF42">
    <property type="entry name" value="EXPORT PROTEIN"/>
    <property type="match status" value="1"/>
</dbReference>
<dbReference type="CDD" id="cd17321">
    <property type="entry name" value="MFS_MMR_MDR_like"/>
    <property type="match status" value="1"/>
</dbReference>
<evidence type="ECO:0000256" key="6">
    <source>
        <dbReference type="ARBA" id="ARBA00023136"/>
    </source>
</evidence>
<reference evidence="10 11" key="1">
    <citation type="submission" date="2021-01" db="EMBL/GenBank/DDBJ databases">
        <title>Whole genome shotgun sequence of Catellatospora bangladeshensis NBRC 107357.</title>
        <authorList>
            <person name="Komaki H."/>
            <person name="Tamura T."/>
        </authorList>
    </citation>
    <scope>NUCLEOTIDE SEQUENCE [LARGE SCALE GENOMIC DNA]</scope>
    <source>
        <strain evidence="10 11">NBRC 107357</strain>
    </source>
</reference>
<feature type="transmembrane region" description="Helical" evidence="8">
    <location>
        <begin position="406"/>
        <end position="427"/>
    </location>
</feature>
<evidence type="ECO:0000256" key="4">
    <source>
        <dbReference type="ARBA" id="ARBA00022692"/>
    </source>
</evidence>
<sequence length="565" mass="58210">MEDVDSANTGHPRRWAILGVLVISLLVVVLDNTVLNVAMRTLADPVHGLGATQSQLEWAINSYTLVFAGLLFSFGVLGDRWGRKRFLLIGLVLFGIASLLSAYAQDPGQLIAARAFMGVGGAAIMPVTLSIISNVFDPRERGKAIGIWAGSVGLAVAIGPLLGGFLLEHFWWGSVFMINVPIILFGLAAVALLVPESRDPKPGRIDLVGVVLSVIGLVGLTYGIVDGGEHGFGRVSVWAAILGGAAVLAAFIWWEARTTHPSLDVKLFRDARFSASVASIGLLFFASMGSFFFVGFYLQLVRDYSPMESGALLVPFAVGQMVFAPLSTNLVKKFGMRAVSAAGILLATATFGVLATLQVDTPVWIIVVNFFFMGAGMANVMPPATNTIMSVLPREKAGVGSAVSNTVRQVAVAMGVAVLGSVVAGVYRGQVETATAGLPEPVREVANESIAGAYGVAARLGEAGRPLVDAANDAFVQAMHWAALGSVLVGLIAAVVVLRWMPQRADAPAGPRAPGAGGPGAGGPGAGGPGAVSEGAELPINAAPAGGAPESGGGTQRPSRLSTVG</sequence>
<evidence type="ECO:0000256" key="7">
    <source>
        <dbReference type="SAM" id="MobiDB-lite"/>
    </source>
</evidence>
<gene>
    <name evidence="10" type="ORF">Cba03nite_52790</name>
</gene>
<dbReference type="Gene3D" id="1.20.1720.10">
    <property type="entry name" value="Multidrug resistance protein D"/>
    <property type="match status" value="1"/>
</dbReference>
<keyword evidence="2" id="KW-0813">Transport</keyword>
<dbReference type="RefSeq" id="WP_203751410.1">
    <property type="nucleotide sequence ID" value="NZ_BONF01000032.1"/>
</dbReference>
<feature type="transmembrane region" description="Helical" evidence="8">
    <location>
        <begin position="58"/>
        <end position="77"/>
    </location>
</feature>
<feature type="transmembrane region" description="Helical" evidence="8">
    <location>
        <begin position="275"/>
        <end position="298"/>
    </location>
</feature>
<feature type="region of interest" description="Disordered" evidence="7">
    <location>
        <begin position="506"/>
        <end position="565"/>
    </location>
</feature>
<evidence type="ECO:0000256" key="3">
    <source>
        <dbReference type="ARBA" id="ARBA00022475"/>
    </source>
</evidence>
<comment type="subcellular location">
    <subcellularLocation>
        <location evidence="1">Cell membrane</location>
        <topology evidence="1">Multi-pass membrane protein</topology>
    </subcellularLocation>
</comment>
<keyword evidence="6 8" id="KW-0472">Membrane</keyword>
<dbReference type="GO" id="GO:0022857">
    <property type="term" value="F:transmembrane transporter activity"/>
    <property type="evidence" value="ECO:0007669"/>
    <property type="project" value="InterPro"/>
</dbReference>
<dbReference type="GO" id="GO:0005886">
    <property type="term" value="C:plasma membrane"/>
    <property type="evidence" value="ECO:0007669"/>
    <property type="project" value="UniProtKB-SubCell"/>
</dbReference>
<feature type="transmembrane region" description="Helical" evidence="8">
    <location>
        <begin position="237"/>
        <end position="254"/>
    </location>
</feature>
<keyword evidence="11" id="KW-1185">Reference proteome</keyword>
<keyword evidence="3" id="KW-1003">Cell membrane</keyword>
<evidence type="ECO:0000313" key="10">
    <source>
        <dbReference type="EMBL" id="GIF83930.1"/>
    </source>
</evidence>
<comment type="caution">
    <text evidence="10">The sequence shown here is derived from an EMBL/GenBank/DDBJ whole genome shotgun (WGS) entry which is preliminary data.</text>
</comment>
<proteinExistence type="predicted"/>
<evidence type="ECO:0000256" key="1">
    <source>
        <dbReference type="ARBA" id="ARBA00004651"/>
    </source>
</evidence>